<evidence type="ECO:0000313" key="2">
    <source>
        <dbReference type="EMBL" id="GLI24486.1"/>
    </source>
</evidence>
<proteinExistence type="predicted"/>
<dbReference type="AlphaFoldDB" id="A0A9W6CQW6"/>
<feature type="region of interest" description="Disordered" evidence="1">
    <location>
        <begin position="30"/>
        <end position="63"/>
    </location>
</feature>
<name>A0A9W6CQW6_XANFL</name>
<sequence>MVGEGLMRLRADERRLMAFGLRDARSWAERMPRHGRNDDRSRAGRMPAGRTLVQSFAANKQGS</sequence>
<accession>A0A9W6CQW6</accession>
<organism evidence="2 3">
    <name type="scientific">Xanthobacter flavus</name>
    <dbReference type="NCBI Taxonomy" id="281"/>
    <lineage>
        <taxon>Bacteria</taxon>
        <taxon>Pseudomonadati</taxon>
        <taxon>Pseudomonadota</taxon>
        <taxon>Alphaproteobacteria</taxon>
        <taxon>Hyphomicrobiales</taxon>
        <taxon>Xanthobacteraceae</taxon>
        <taxon>Xanthobacter</taxon>
    </lineage>
</organism>
<feature type="compositionally biased region" description="Polar residues" evidence="1">
    <location>
        <begin position="52"/>
        <end position="63"/>
    </location>
</feature>
<evidence type="ECO:0000256" key="1">
    <source>
        <dbReference type="SAM" id="MobiDB-lite"/>
    </source>
</evidence>
<feature type="compositionally biased region" description="Basic and acidic residues" evidence="1">
    <location>
        <begin position="30"/>
        <end position="42"/>
    </location>
</feature>
<dbReference type="EMBL" id="BSDO01000007">
    <property type="protein sequence ID" value="GLI24486.1"/>
    <property type="molecule type" value="Genomic_DNA"/>
</dbReference>
<reference evidence="2" key="1">
    <citation type="submission" date="2022-12" db="EMBL/GenBank/DDBJ databases">
        <title>Reference genome sequencing for broad-spectrum identification of bacterial and archaeal isolates by mass spectrometry.</title>
        <authorList>
            <person name="Sekiguchi Y."/>
            <person name="Tourlousse D.M."/>
        </authorList>
    </citation>
    <scope>NUCLEOTIDE SEQUENCE</scope>
    <source>
        <strain evidence="2">301</strain>
    </source>
</reference>
<protein>
    <submittedName>
        <fullName evidence="2">Uncharacterized protein</fullName>
    </submittedName>
</protein>
<dbReference type="Proteomes" id="UP001144397">
    <property type="component" value="Unassembled WGS sequence"/>
</dbReference>
<gene>
    <name evidence="2" type="ORF">XFLAVUS301_41600</name>
</gene>
<comment type="caution">
    <text evidence="2">The sequence shown here is derived from an EMBL/GenBank/DDBJ whole genome shotgun (WGS) entry which is preliminary data.</text>
</comment>
<evidence type="ECO:0000313" key="3">
    <source>
        <dbReference type="Proteomes" id="UP001144397"/>
    </source>
</evidence>